<reference evidence="1 2" key="1">
    <citation type="journal article" date="2019" name="PLoS Biol.">
        <title>Sex chromosomes control vertical transmission of feminizing Wolbachia symbionts in an isopod.</title>
        <authorList>
            <person name="Becking T."/>
            <person name="Chebbi M.A."/>
            <person name="Giraud I."/>
            <person name="Moumen B."/>
            <person name="Laverre T."/>
            <person name="Caubet Y."/>
            <person name="Peccoud J."/>
            <person name="Gilbert C."/>
            <person name="Cordaux R."/>
        </authorList>
    </citation>
    <scope>NUCLEOTIDE SEQUENCE [LARGE SCALE GENOMIC DNA]</scope>
    <source>
        <strain evidence="1">ANa2</strain>
        <tissue evidence="1">Whole body excluding digestive tract and cuticle</tissue>
    </source>
</reference>
<dbReference type="InterPro" id="IPR023674">
    <property type="entry name" value="Ribosomal_uL1-like"/>
</dbReference>
<comment type="caution">
    <text evidence="1">The sequence shown here is derived from an EMBL/GenBank/DDBJ whole genome shotgun (WGS) entry which is preliminary data.</text>
</comment>
<evidence type="ECO:0000313" key="2">
    <source>
        <dbReference type="Proteomes" id="UP000326759"/>
    </source>
</evidence>
<dbReference type="EMBL" id="SEYY01005592">
    <property type="protein sequence ID" value="KAB7503238.1"/>
    <property type="molecule type" value="Genomic_DNA"/>
</dbReference>
<protein>
    <submittedName>
        <fullName evidence="1">Uncharacterized protein</fullName>
    </submittedName>
</protein>
<sequence length="238" mass="27369">MDILSDRNMLIKVIDTLKKQQEKTTNERKVKNLKQLFADDATNSREKIFLVVSLIKLPPIPEDGNVPPMTIKSPIPHSFVDEFTNILLITRDLKGNGRDYMPSVDGMKYKLRKHDALGLVSELMSINQLRKEYSDFENRRNLARQYDIVLCDKLIGRMNQGSEDIADNILRTITTWKKLIPGGWINIRSINLKSDTSKSLPLFVTTTLPKDVPEVVNPNLLKDETIKALKRIMVYKEF</sequence>
<dbReference type="SUPFAM" id="SSF56808">
    <property type="entry name" value="Ribosomal protein L1"/>
    <property type="match status" value="1"/>
</dbReference>
<keyword evidence="2" id="KW-1185">Reference proteome</keyword>
<gene>
    <name evidence="1" type="ORF">Anas_01575</name>
</gene>
<evidence type="ECO:0000313" key="1">
    <source>
        <dbReference type="EMBL" id="KAB7503238.1"/>
    </source>
</evidence>
<proteinExistence type="predicted"/>
<accession>A0A5N5TAZ9</accession>
<organism evidence="1 2">
    <name type="scientific">Armadillidium nasatum</name>
    <dbReference type="NCBI Taxonomy" id="96803"/>
    <lineage>
        <taxon>Eukaryota</taxon>
        <taxon>Metazoa</taxon>
        <taxon>Ecdysozoa</taxon>
        <taxon>Arthropoda</taxon>
        <taxon>Crustacea</taxon>
        <taxon>Multicrustacea</taxon>
        <taxon>Malacostraca</taxon>
        <taxon>Eumalacostraca</taxon>
        <taxon>Peracarida</taxon>
        <taxon>Isopoda</taxon>
        <taxon>Oniscidea</taxon>
        <taxon>Crinocheta</taxon>
        <taxon>Armadillidiidae</taxon>
        <taxon>Armadillidium</taxon>
    </lineage>
</organism>
<name>A0A5N5TAZ9_9CRUS</name>
<dbReference type="AlphaFoldDB" id="A0A5N5TAZ9"/>
<dbReference type="Proteomes" id="UP000326759">
    <property type="component" value="Unassembled WGS sequence"/>
</dbReference>
<dbReference type="OrthoDB" id="10251727at2759"/>